<feature type="binding site" evidence="16">
    <location>
        <position position="217"/>
    </location>
    <ligand>
        <name>Zn(2+)</name>
        <dbReference type="ChEBI" id="CHEBI:29105"/>
        <label>1</label>
    </ligand>
</feature>
<feature type="binding site" evidence="16">
    <location>
        <position position="226"/>
    </location>
    <ligand>
        <name>Ca(2+)</name>
        <dbReference type="ChEBI" id="CHEBI:29108"/>
        <label>2</label>
    </ligand>
</feature>
<keyword evidence="7" id="KW-0677">Repeat</keyword>
<evidence type="ECO:0000256" key="4">
    <source>
        <dbReference type="ARBA" id="ARBA00022670"/>
    </source>
</evidence>
<comment type="subcellular location">
    <subcellularLocation>
        <location evidence="1">Secreted</location>
    </subcellularLocation>
</comment>
<feature type="domain" description="Peptidase metallopeptidase" evidence="23">
    <location>
        <begin position="138"/>
        <end position="301"/>
    </location>
</feature>
<dbReference type="EMBL" id="LR788017">
    <property type="protein sequence ID" value="CAB3263879.1"/>
    <property type="molecule type" value="mRNA"/>
</dbReference>
<keyword evidence="21" id="KW-0472">Membrane</keyword>
<feature type="binding site" evidence="16">
    <location>
        <position position="273"/>
    </location>
    <ligand>
        <name>Zn(2+)</name>
        <dbReference type="ChEBI" id="CHEBI:29105"/>
        <label>2</label>
        <note>catalytic</note>
    </ligand>
</feature>
<feature type="binding site" evidence="16">
    <location>
        <position position="235"/>
    </location>
    <ligand>
        <name>Ca(2+)</name>
        <dbReference type="ChEBI" id="CHEBI:29108"/>
        <label>1</label>
    </ligand>
</feature>
<feature type="region of interest" description="Disordered" evidence="20">
    <location>
        <begin position="304"/>
        <end position="330"/>
    </location>
</feature>
<dbReference type="InterPro" id="IPR033739">
    <property type="entry name" value="M10A_MMP"/>
</dbReference>
<reference evidence="24" key="1">
    <citation type="submission" date="2020-04" db="EMBL/GenBank/DDBJ databases">
        <authorList>
            <person name="Neveu A P."/>
        </authorList>
    </citation>
    <scope>NUCLEOTIDE SEQUENCE</scope>
    <source>
        <tissue evidence="24">Whole embryo</tissue>
    </source>
</reference>
<keyword evidence="9 15" id="KW-0862">Zinc</keyword>
<feature type="binding site" evidence="15">
    <location>
        <position position="255"/>
    </location>
    <ligand>
        <name>Zn(2+)</name>
        <dbReference type="ChEBI" id="CHEBI:29105"/>
        <label>2</label>
        <note>catalytic</note>
    </ligand>
</feature>
<dbReference type="SUPFAM" id="SSF55486">
    <property type="entry name" value="Metalloproteases ('zincins'), catalytic domain"/>
    <property type="match status" value="1"/>
</dbReference>
<dbReference type="InterPro" id="IPR024079">
    <property type="entry name" value="MetalloPept_cat_dom_sf"/>
</dbReference>
<dbReference type="PRINTS" id="PR00138">
    <property type="entry name" value="MATRIXIN"/>
</dbReference>
<evidence type="ECO:0000313" key="24">
    <source>
        <dbReference type="EMBL" id="CAB3263879.1"/>
    </source>
</evidence>
<keyword evidence="21" id="KW-1133">Transmembrane helix</keyword>
<evidence type="ECO:0000256" key="1">
    <source>
        <dbReference type="ARBA" id="ARBA00004613"/>
    </source>
</evidence>
<dbReference type="FunFam" id="3.40.390.10:FF:000007">
    <property type="entry name" value="Collagenase 3"/>
    <property type="match status" value="1"/>
</dbReference>
<dbReference type="SMART" id="SM00120">
    <property type="entry name" value="HX"/>
    <property type="match status" value="4"/>
</dbReference>
<evidence type="ECO:0000256" key="5">
    <source>
        <dbReference type="ARBA" id="ARBA00022723"/>
    </source>
</evidence>
<dbReference type="InterPro" id="IPR036375">
    <property type="entry name" value="Hemopexin-like_dom_sf"/>
</dbReference>
<keyword evidence="21" id="KW-0812">Transmembrane</keyword>
<keyword evidence="12" id="KW-0865">Zymogen</keyword>
<evidence type="ECO:0000256" key="8">
    <source>
        <dbReference type="ARBA" id="ARBA00022801"/>
    </source>
</evidence>
<feature type="binding site" evidence="16">
    <location>
        <position position="228"/>
    </location>
    <ligand>
        <name>Ca(2+)</name>
        <dbReference type="ChEBI" id="CHEBI:29108"/>
        <label>2</label>
    </ligand>
</feature>
<feature type="binding site" evidence="16">
    <location>
        <position position="192"/>
    </location>
    <ligand>
        <name>Ca(2+)</name>
        <dbReference type="ChEBI" id="CHEBI:29108"/>
        <label>2</label>
    </ligand>
</feature>
<feature type="disulfide bond" evidence="17">
    <location>
        <begin position="360"/>
        <end position="549"/>
    </location>
</feature>
<dbReference type="InterPro" id="IPR021190">
    <property type="entry name" value="Pept_M10A"/>
</dbReference>
<keyword evidence="4" id="KW-0645">Protease</keyword>
<dbReference type="SUPFAM" id="SSF47090">
    <property type="entry name" value="PGBD-like"/>
    <property type="match status" value="1"/>
</dbReference>
<dbReference type="Gene3D" id="2.110.10.10">
    <property type="entry name" value="Hemopexin-like domain"/>
    <property type="match status" value="1"/>
</dbReference>
<feature type="repeat" description="Hemopexin" evidence="19">
    <location>
        <begin position="453"/>
        <end position="498"/>
    </location>
</feature>
<evidence type="ECO:0000259" key="23">
    <source>
        <dbReference type="SMART" id="SM00235"/>
    </source>
</evidence>
<feature type="binding site" evidence="16">
    <location>
        <position position="202"/>
    </location>
    <ligand>
        <name>Zn(2+)</name>
        <dbReference type="ChEBI" id="CHEBI:29105"/>
        <label>1</label>
    </ligand>
</feature>
<evidence type="ECO:0000256" key="19">
    <source>
        <dbReference type="PROSITE-ProRule" id="PRU01011"/>
    </source>
</evidence>
<evidence type="ECO:0000256" key="7">
    <source>
        <dbReference type="ARBA" id="ARBA00022737"/>
    </source>
</evidence>
<dbReference type="Pfam" id="PF01471">
    <property type="entry name" value="PG_binding_1"/>
    <property type="match status" value="1"/>
</dbReference>
<dbReference type="InterPro" id="IPR001818">
    <property type="entry name" value="Pept_M10_metallopeptidase"/>
</dbReference>
<dbReference type="CDD" id="cd04278">
    <property type="entry name" value="ZnMc_MMP"/>
    <property type="match status" value="1"/>
</dbReference>
<feature type="modified residue" description="Phosphotyrosine; by PKDCC" evidence="18">
    <location>
        <position position="442"/>
    </location>
</feature>
<evidence type="ECO:0000256" key="3">
    <source>
        <dbReference type="ARBA" id="ARBA00022525"/>
    </source>
</evidence>
<feature type="signal peptide" evidence="22">
    <location>
        <begin position="1"/>
        <end position="24"/>
    </location>
</feature>
<evidence type="ECO:0000256" key="17">
    <source>
        <dbReference type="PIRSR" id="PIRSR621190-3"/>
    </source>
</evidence>
<feature type="chain" id="PRO_5026065788" evidence="22">
    <location>
        <begin position="25"/>
        <end position="647"/>
    </location>
</feature>
<accession>A0A6F9DL68</accession>
<evidence type="ECO:0000256" key="13">
    <source>
        <dbReference type="ARBA" id="ARBA00023157"/>
    </source>
</evidence>
<feature type="binding site" evidence="16">
    <location>
        <position position="209"/>
    </location>
    <ligand>
        <name>Ca(2+)</name>
        <dbReference type="ChEBI" id="CHEBI:29108"/>
        <label>3</label>
    </ligand>
</feature>
<organism evidence="24">
    <name type="scientific">Phallusia mammillata</name>
    <dbReference type="NCBI Taxonomy" id="59560"/>
    <lineage>
        <taxon>Eukaryota</taxon>
        <taxon>Metazoa</taxon>
        <taxon>Chordata</taxon>
        <taxon>Tunicata</taxon>
        <taxon>Ascidiacea</taxon>
        <taxon>Phlebobranchia</taxon>
        <taxon>Ascidiidae</taxon>
        <taxon>Phallusia</taxon>
    </lineage>
</organism>
<feature type="repeat" description="Hemopexin" evidence="19">
    <location>
        <begin position="407"/>
        <end position="446"/>
    </location>
</feature>
<dbReference type="PANTHER" id="PTHR10201">
    <property type="entry name" value="MATRIX METALLOPROTEINASE"/>
    <property type="match status" value="1"/>
</dbReference>
<feature type="binding site" evidence="16">
    <location>
        <position position="366"/>
    </location>
    <ligand>
        <name>Ca(2+)</name>
        <dbReference type="ChEBI" id="CHEBI:29108"/>
        <label>4</label>
    </ligand>
</feature>
<dbReference type="GO" id="GO:0006508">
    <property type="term" value="P:proteolysis"/>
    <property type="evidence" value="ECO:0007669"/>
    <property type="project" value="UniProtKB-KW"/>
</dbReference>
<name>A0A6F9DL68_9ASCI</name>
<evidence type="ECO:0000256" key="2">
    <source>
        <dbReference type="ARBA" id="ARBA00010370"/>
    </source>
</evidence>
<keyword evidence="3" id="KW-0964">Secreted</keyword>
<dbReference type="PROSITE" id="PS51642">
    <property type="entry name" value="HEMOPEXIN_2"/>
    <property type="match status" value="4"/>
</dbReference>
<feature type="binding site" evidence="16">
    <location>
        <position position="235"/>
    </location>
    <ligand>
        <name>Ca(2+)</name>
        <dbReference type="ChEBI" id="CHEBI:29108"/>
        <label>3</label>
    </ligand>
</feature>
<dbReference type="FunFam" id="2.110.10.10:FF:000002">
    <property type="entry name" value="Matrix metallopeptidase 3"/>
    <property type="match status" value="1"/>
</dbReference>
<keyword evidence="8" id="KW-0378">Hydrolase</keyword>
<dbReference type="GO" id="GO:0030198">
    <property type="term" value="P:extracellular matrix organization"/>
    <property type="evidence" value="ECO:0007669"/>
    <property type="project" value="TreeGrafter"/>
</dbReference>
<evidence type="ECO:0000256" key="12">
    <source>
        <dbReference type="ARBA" id="ARBA00023145"/>
    </source>
</evidence>
<dbReference type="InterPro" id="IPR018487">
    <property type="entry name" value="Hemopexin-like_repeat"/>
</dbReference>
<gene>
    <name evidence="24" type="primary">Mmp14</name>
</gene>
<feature type="binding site" evidence="16">
    <location>
        <position position="204"/>
    </location>
    <ligand>
        <name>Zn(2+)</name>
        <dbReference type="ChEBI" id="CHEBI:29105"/>
        <label>1</label>
    </ligand>
</feature>
<feature type="binding site" evidence="16">
    <location>
        <position position="210"/>
    </location>
    <ligand>
        <name>Ca(2+)</name>
        <dbReference type="ChEBI" id="CHEBI:29108"/>
        <label>3</label>
    </ligand>
</feature>
<evidence type="ECO:0000256" key="14">
    <source>
        <dbReference type="PIRSR" id="PIRSR001191-1"/>
    </source>
</evidence>
<dbReference type="GO" id="GO:0031012">
    <property type="term" value="C:extracellular matrix"/>
    <property type="evidence" value="ECO:0007669"/>
    <property type="project" value="InterPro"/>
</dbReference>
<evidence type="ECO:0000256" key="10">
    <source>
        <dbReference type="ARBA" id="ARBA00022837"/>
    </source>
</evidence>
<feature type="active site" evidence="14">
    <location>
        <position position="256"/>
    </location>
</feature>
<evidence type="ECO:0000256" key="22">
    <source>
        <dbReference type="SAM" id="SignalP"/>
    </source>
</evidence>
<feature type="compositionally biased region" description="Low complexity" evidence="20">
    <location>
        <begin position="314"/>
        <end position="330"/>
    </location>
</feature>
<feature type="binding site" evidence="16">
    <location>
        <position position="459"/>
    </location>
    <ligand>
        <name>Ca(2+)</name>
        <dbReference type="ChEBI" id="CHEBI:29108"/>
        <label>5</label>
    </ligand>
</feature>
<keyword evidence="5 15" id="KW-0479">Metal-binding</keyword>
<feature type="binding site" evidence="16">
    <location>
        <position position="503"/>
    </location>
    <ligand>
        <name>Ca(2+)</name>
        <dbReference type="ChEBI" id="CHEBI:29108"/>
        <label>4</label>
    </ligand>
</feature>
<keyword evidence="13 17" id="KW-1015">Disulfide bond</keyword>
<evidence type="ECO:0000256" key="21">
    <source>
        <dbReference type="SAM" id="Phobius"/>
    </source>
</evidence>
<evidence type="ECO:0000256" key="18">
    <source>
        <dbReference type="PIRSR" id="PIRSR621190-4"/>
    </source>
</evidence>
<dbReference type="InterPro" id="IPR006026">
    <property type="entry name" value="Peptidase_Metallo"/>
</dbReference>
<dbReference type="Gene3D" id="3.40.390.10">
    <property type="entry name" value="Collagenase (Catalytic Domain)"/>
    <property type="match status" value="1"/>
</dbReference>
<dbReference type="InterPro" id="IPR018486">
    <property type="entry name" value="Hemopexin_CS"/>
</dbReference>
<feature type="binding site" description="in inhibited form" evidence="16">
    <location>
        <position position="118"/>
    </location>
    <ligand>
        <name>Zn(2+)</name>
        <dbReference type="ChEBI" id="CHEBI:29105"/>
        <label>2</label>
        <note>catalytic</note>
    </ligand>
</feature>
<keyword evidence="10 16" id="KW-0106">Calcium</keyword>
<keyword evidence="6 22" id="KW-0732">Signal</keyword>
<dbReference type="PANTHER" id="PTHR10201:SF331">
    <property type="entry name" value="MATRIX METALLOPROTEINASE-14-LIKE ISOFORM X1"/>
    <property type="match status" value="1"/>
</dbReference>
<dbReference type="AlphaFoldDB" id="A0A6F9DL68"/>
<dbReference type="GO" id="GO:0008270">
    <property type="term" value="F:zinc ion binding"/>
    <property type="evidence" value="ECO:0007669"/>
    <property type="project" value="InterPro"/>
</dbReference>
<keyword evidence="11" id="KW-0482">Metalloprotease</keyword>
<dbReference type="InterPro" id="IPR000585">
    <property type="entry name" value="Hemopexin-like_dom"/>
</dbReference>
<dbReference type="InterPro" id="IPR002477">
    <property type="entry name" value="Peptidoglycan-bd-like"/>
</dbReference>
<evidence type="ECO:0000256" key="15">
    <source>
        <dbReference type="PIRSR" id="PIRSR001191-2"/>
    </source>
</evidence>
<feature type="binding site" evidence="15">
    <location>
        <position position="259"/>
    </location>
    <ligand>
        <name>Zn(2+)</name>
        <dbReference type="ChEBI" id="CHEBI:29105"/>
        <label>2</label>
        <note>catalytic</note>
    </ligand>
</feature>
<evidence type="ECO:0000256" key="9">
    <source>
        <dbReference type="ARBA" id="ARBA00022833"/>
    </source>
</evidence>
<feature type="binding site" evidence="16">
    <location>
        <position position="232"/>
    </location>
    <ligand>
        <name>Ca(2+)</name>
        <dbReference type="ChEBI" id="CHEBI:29108"/>
        <label>3</label>
    </ligand>
</feature>
<comment type="similarity">
    <text evidence="2">Belongs to the peptidase M10A family.</text>
</comment>
<dbReference type="CDD" id="cd00094">
    <property type="entry name" value="HX"/>
    <property type="match status" value="1"/>
</dbReference>
<dbReference type="PROSITE" id="PS00024">
    <property type="entry name" value="HEMOPEXIN"/>
    <property type="match status" value="1"/>
</dbReference>
<protein>
    <submittedName>
        <fullName evidence="24">Matrix metalloproteinase-14-like</fullName>
    </submittedName>
</protein>
<feature type="binding site" evidence="16">
    <location>
        <position position="368"/>
    </location>
    <ligand>
        <name>Ca(2+)</name>
        <dbReference type="ChEBI" id="CHEBI:29108"/>
        <label>5</label>
    </ligand>
</feature>
<dbReference type="GO" id="GO:0004222">
    <property type="term" value="F:metalloendopeptidase activity"/>
    <property type="evidence" value="ECO:0007669"/>
    <property type="project" value="InterPro"/>
</dbReference>
<comment type="cofactor">
    <cofactor evidence="16">
        <name>Zn(2+)</name>
        <dbReference type="ChEBI" id="CHEBI:29105"/>
    </cofactor>
    <text evidence="16">Binds 2 Zn(2+) ions per subunit.</text>
</comment>
<dbReference type="SMART" id="SM00235">
    <property type="entry name" value="ZnMc"/>
    <property type="match status" value="1"/>
</dbReference>
<evidence type="ECO:0000256" key="11">
    <source>
        <dbReference type="ARBA" id="ARBA00023049"/>
    </source>
</evidence>
<feature type="repeat" description="Hemopexin" evidence="19">
    <location>
        <begin position="499"/>
        <end position="549"/>
    </location>
</feature>
<sequence>MIRLPTKRLSIFLLLFILQHQVDAKQSFNLKVLSKLAKSANQETLGKSRDRREAEISFAKQHLMKYGYVAPDALKGDGSPAALQSWEKALMEYQEFLGLDVTGEFNQETMEMMQKPRCANPDKVAVEGNLRRRRYVAVGSQWNQPTVTYNIINYTPKLGKKLTHEAIDAAFRVWGRHTPIKFVKLGVTDDADIKTLFAEGFHNDNTAFDGVGGYLAHAYYPGSGIGGDTHFDGAEPWTLHEAANQGNDLFLVAVHELGHALGLGHSSDSSAIMAPIYKYHDTNNFVLPQDDIYGIQSIYGVPKRRPSKPISPNTELPPAATTVPTTTYKMPTKRPFKPPVTYAPTTRTTTTTKPDLPDVCALRKYDAITYLRGELYLFSGQYMWRKWDHQKEVNGPFRISEFWPEVEKDVDAVYENQNRNLIYFFKGHMFWVYQGTKLLSNYPRHVRALGLQNEHIGAAVWWHRNGKSYFFKGEYYWRFSGDRVEKDYPKKIDVWKGVPSNVDAAFAGNGIKGRNYTYFVNGTDYLVFDNWKIQVIRGARSFRVDWLGCDVITKEEGQSTSVPAIVSVLIVIVALVICAICYVVWRRRQVSYKGTGTSVTVSGHPYTPGFTNRLAGYEAPKSGQKTMCVTAAQQKIRRIHYTFQGKV</sequence>
<dbReference type="SUPFAM" id="SSF50923">
    <property type="entry name" value="Hemopexin-like domain"/>
    <property type="match status" value="1"/>
</dbReference>
<dbReference type="Pfam" id="PF00045">
    <property type="entry name" value="Hemopexin"/>
    <property type="match status" value="3"/>
</dbReference>
<feature type="repeat" description="Hemopexin" evidence="19">
    <location>
        <begin position="362"/>
        <end position="406"/>
    </location>
</feature>
<feature type="transmembrane region" description="Helical" evidence="21">
    <location>
        <begin position="564"/>
        <end position="585"/>
    </location>
</feature>
<dbReference type="GO" id="GO:0005615">
    <property type="term" value="C:extracellular space"/>
    <property type="evidence" value="ECO:0007669"/>
    <property type="project" value="TreeGrafter"/>
</dbReference>
<dbReference type="Pfam" id="PF00413">
    <property type="entry name" value="Peptidase_M10"/>
    <property type="match status" value="1"/>
</dbReference>
<dbReference type="GO" id="GO:0030574">
    <property type="term" value="P:collagen catabolic process"/>
    <property type="evidence" value="ECO:0007669"/>
    <property type="project" value="TreeGrafter"/>
</dbReference>
<comment type="cofactor">
    <cofactor evidence="16">
        <name>Ca(2+)</name>
        <dbReference type="ChEBI" id="CHEBI:29108"/>
    </cofactor>
    <text evidence="16">Can bind about 5 Ca(2+) ions per subunit.</text>
</comment>
<evidence type="ECO:0000256" key="16">
    <source>
        <dbReference type="PIRSR" id="PIRSR621190-2"/>
    </source>
</evidence>
<proteinExistence type="evidence at transcript level"/>
<feature type="binding site" evidence="16">
    <location>
        <position position="230"/>
    </location>
    <ligand>
        <name>Zn(2+)</name>
        <dbReference type="ChEBI" id="CHEBI:29105"/>
        <label>1</label>
    </ligand>
</feature>
<evidence type="ECO:0000256" key="6">
    <source>
        <dbReference type="ARBA" id="ARBA00022729"/>
    </source>
</evidence>
<dbReference type="InterPro" id="IPR036365">
    <property type="entry name" value="PGBD-like_sf"/>
</dbReference>
<feature type="binding site" evidence="15">
    <location>
        <position position="265"/>
    </location>
    <ligand>
        <name>Zn(2+)</name>
        <dbReference type="ChEBI" id="CHEBI:29105"/>
        <label>2</label>
        <note>catalytic</note>
    </ligand>
</feature>
<dbReference type="PIRSF" id="PIRSF001191">
    <property type="entry name" value="Peptidase_M10A_matrix"/>
    <property type="match status" value="1"/>
</dbReference>
<feature type="binding site" evidence="16">
    <location>
        <position position="411"/>
    </location>
    <ligand>
        <name>Ca(2+)</name>
        <dbReference type="ChEBI" id="CHEBI:29108"/>
        <label>4</label>
    </ligand>
</feature>
<evidence type="ECO:0000256" key="20">
    <source>
        <dbReference type="SAM" id="MobiDB-lite"/>
    </source>
</evidence>